<dbReference type="AlphaFoldDB" id="M7TMB1"/>
<proteinExistence type="predicted"/>
<dbReference type="SMR" id="M7TMB1"/>
<evidence type="ECO:0000313" key="4">
    <source>
        <dbReference type="Proteomes" id="UP000012174"/>
    </source>
</evidence>
<dbReference type="Proteomes" id="UP000012174">
    <property type="component" value="Unassembled WGS sequence"/>
</dbReference>
<name>M7TMB1_EUTLA</name>
<dbReference type="InterPro" id="IPR029058">
    <property type="entry name" value="AB_hydrolase_fold"/>
</dbReference>
<dbReference type="EMBL" id="KB706334">
    <property type="protein sequence ID" value="EMR67875.1"/>
    <property type="molecule type" value="Genomic_DNA"/>
</dbReference>
<dbReference type="OrthoDB" id="408373at2759"/>
<dbReference type="OMA" id="GITWYYE"/>
<evidence type="ECO:0000256" key="1">
    <source>
        <dbReference type="SAM" id="MobiDB-lite"/>
    </source>
</evidence>
<protein>
    <submittedName>
        <fullName evidence="3">Putative alpha beta hydrolase fold protein</fullName>
    </submittedName>
</protein>
<evidence type="ECO:0000259" key="2">
    <source>
        <dbReference type="Pfam" id="PF00561"/>
    </source>
</evidence>
<dbReference type="eggNOG" id="KOG4178">
    <property type="taxonomic scope" value="Eukaryota"/>
</dbReference>
<accession>M7TMB1</accession>
<feature type="domain" description="AB hydrolase-1" evidence="2">
    <location>
        <begin position="24"/>
        <end position="194"/>
    </location>
</feature>
<dbReference type="ESTHER" id="eutla-m7tmb1">
    <property type="family name" value="Zearalenone-hydrolase"/>
</dbReference>
<dbReference type="KEGG" id="ela:UCREL1_5106"/>
<sequence length="289" mass="31071">MRTQSTITTPDGITWYYEQEGTGPHIVLIPDGIGDCALFSKPVSLIAAAGFTVTTFDMPGMSRSAHGANTPPESYQDITAPKLARYVISLLDALHIDDDAATFWGSSSGGATVLALAAGYPDRVRNGIVHEVPTTQHDFFEELLQNDDESIAKTLAAQMPALFVGDAAAWDALGDDVHARLWRNYSRWARGYPRTLPQSVPTVPVGGSGGGGGGGDQEQEEEEENEDRVRRPLDWTVGAGTPMGMFFDNVVTAAKAGVSIGLLPGMHLPYVSHPEAFARHVVDTTRKYL</sequence>
<gene>
    <name evidence="3" type="ORF">UCREL1_5106</name>
</gene>
<reference evidence="4" key="1">
    <citation type="journal article" date="2013" name="Genome Announc.">
        <title>Draft genome sequence of the grapevine dieback fungus Eutypa lata UCR-EL1.</title>
        <authorList>
            <person name="Blanco-Ulate B."/>
            <person name="Rolshausen P.E."/>
            <person name="Cantu D."/>
        </authorList>
    </citation>
    <scope>NUCLEOTIDE SEQUENCE [LARGE SCALE GENOMIC DNA]</scope>
    <source>
        <strain evidence="4">UCR-EL1</strain>
    </source>
</reference>
<feature type="region of interest" description="Disordered" evidence="1">
    <location>
        <begin position="196"/>
        <end position="232"/>
    </location>
</feature>
<feature type="compositionally biased region" description="Acidic residues" evidence="1">
    <location>
        <begin position="217"/>
        <end position="226"/>
    </location>
</feature>
<dbReference type="GO" id="GO:0016787">
    <property type="term" value="F:hydrolase activity"/>
    <property type="evidence" value="ECO:0007669"/>
    <property type="project" value="UniProtKB-KW"/>
</dbReference>
<evidence type="ECO:0000313" key="3">
    <source>
        <dbReference type="EMBL" id="EMR67875.1"/>
    </source>
</evidence>
<organism evidence="3 4">
    <name type="scientific">Eutypa lata (strain UCR-EL1)</name>
    <name type="common">Grapevine dieback disease fungus</name>
    <name type="synonym">Eutypa armeniacae</name>
    <dbReference type="NCBI Taxonomy" id="1287681"/>
    <lineage>
        <taxon>Eukaryota</taxon>
        <taxon>Fungi</taxon>
        <taxon>Dikarya</taxon>
        <taxon>Ascomycota</taxon>
        <taxon>Pezizomycotina</taxon>
        <taxon>Sordariomycetes</taxon>
        <taxon>Xylariomycetidae</taxon>
        <taxon>Xylariales</taxon>
        <taxon>Diatrypaceae</taxon>
        <taxon>Eutypa</taxon>
    </lineage>
</organism>
<keyword evidence="4" id="KW-1185">Reference proteome</keyword>
<dbReference type="InterPro" id="IPR000073">
    <property type="entry name" value="AB_hydrolase_1"/>
</dbReference>
<dbReference type="Gene3D" id="3.40.50.1820">
    <property type="entry name" value="alpha/beta hydrolase"/>
    <property type="match status" value="1"/>
</dbReference>
<dbReference type="Pfam" id="PF00561">
    <property type="entry name" value="Abhydrolase_1"/>
    <property type="match status" value="1"/>
</dbReference>
<dbReference type="HOGENOM" id="CLU_1049722_0_0_1"/>
<keyword evidence="3" id="KW-0378">Hydrolase</keyword>
<dbReference type="SUPFAM" id="SSF53474">
    <property type="entry name" value="alpha/beta-Hydrolases"/>
    <property type="match status" value="1"/>
</dbReference>
<feature type="compositionally biased region" description="Gly residues" evidence="1">
    <location>
        <begin position="206"/>
        <end position="216"/>
    </location>
</feature>